<reference evidence="2 3" key="1">
    <citation type="journal article" date="2015" name="BMC Genomics">
        <title>Gene expression during zombie ant biting behavior reflects the complexity underlying fungal parasitic behavioral manipulation.</title>
        <authorList>
            <person name="de Bekker C."/>
            <person name="Ohm R.A."/>
            <person name="Loreto R.G."/>
            <person name="Sebastian A."/>
            <person name="Albert I."/>
            <person name="Merrow M."/>
            <person name="Brachmann A."/>
            <person name="Hughes D.P."/>
        </authorList>
    </citation>
    <scope>NUCLEOTIDE SEQUENCE [LARGE SCALE GENOMIC DNA]</scope>
    <source>
        <strain evidence="2 3">SC16a</strain>
    </source>
</reference>
<reference evidence="2 3" key="2">
    <citation type="journal article" date="2017" name="Sci. Rep.">
        <title>Ant-infecting Ophiocordyceps genomes reveal a high diversity of potential behavioral manipulation genes and a possible major role for enterotoxins.</title>
        <authorList>
            <person name="de Bekker C."/>
            <person name="Ohm R.A."/>
            <person name="Evans H.C."/>
            <person name="Brachmann A."/>
            <person name="Hughes D.P."/>
        </authorList>
    </citation>
    <scope>NUCLEOTIDE SEQUENCE [LARGE SCALE GENOMIC DNA]</scope>
    <source>
        <strain evidence="2 3">SC16a</strain>
    </source>
</reference>
<evidence type="ECO:0000313" key="3">
    <source>
        <dbReference type="Proteomes" id="UP000037136"/>
    </source>
</evidence>
<dbReference type="Proteomes" id="UP000037136">
    <property type="component" value="Unassembled WGS sequence"/>
</dbReference>
<keyword evidence="3" id="KW-1185">Reference proteome</keyword>
<accession>A0A2A9PJ50</accession>
<keyword evidence="1" id="KW-0732">Signal</keyword>
<feature type="chain" id="PRO_5013038387" evidence="1">
    <location>
        <begin position="18"/>
        <end position="72"/>
    </location>
</feature>
<comment type="caution">
    <text evidence="2">The sequence shown here is derived from an EMBL/GenBank/DDBJ whole genome shotgun (WGS) entry which is preliminary data.</text>
</comment>
<evidence type="ECO:0000256" key="1">
    <source>
        <dbReference type="SAM" id="SignalP"/>
    </source>
</evidence>
<gene>
    <name evidence="2" type="ORF">XA68_18552</name>
</gene>
<dbReference type="EMBL" id="LAZP02000099">
    <property type="protein sequence ID" value="PFH60932.1"/>
    <property type="molecule type" value="Genomic_DNA"/>
</dbReference>
<evidence type="ECO:0000313" key="2">
    <source>
        <dbReference type="EMBL" id="PFH60932.1"/>
    </source>
</evidence>
<protein>
    <submittedName>
        <fullName evidence="2">Uncharacterized protein</fullName>
    </submittedName>
</protein>
<feature type="signal peptide" evidence="1">
    <location>
        <begin position="1"/>
        <end position="17"/>
    </location>
</feature>
<proteinExistence type="predicted"/>
<sequence length="72" mass="7641">MKTFVATIVLFAGVAMATTPTSPVPTGICGYACYPGKVNCPSDMNSTKLGTCWMCCRGTQHVVQQTATTLYD</sequence>
<organism evidence="2 3">
    <name type="scientific">Ophiocordyceps unilateralis</name>
    <name type="common">Zombie-ant fungus</name>
    <name type="synonym">Torrubia unilateralis</name>
    <dbReference type="NCBI Taxonomy" id="268505"/>
    <lineage>
        <taxon>Eukaryota</taxon>
        <taxon>Fungi</taxon>
        <taxon>Dikarya</taxon>
        <taxon>Ascomycota</taxon>
        <taxon>Pezizomycotina</taxon>
        <taxon>Sordariomycetes</taxon>
        <taxon>Hypocreomycetidae</taxon>
        <taxon>Hypocreales</taxon>
        <taxon>Ophiocordycipitaceae</taxon>
        <taxon>Ophiocordyceps</taxon>
    </lineage>
</organism>
<dbReference type="AlphaFoldDB" id="A0A2A9PJ50"/>
<name>A0A2A9PJ50_OPHUN</name>